<accession>A0A0F9R6Q1</accession>
<gene>
    <name evidence="1" type="ORF">LCGC14_0614550</name>
</gene>
<reference evidence="1" key="1">
    <citation type="journal article" date="2015" name="Nature">
        <title>Complex archaea that bridge the gap between prokaryotes and eukaryotes.</title>
        <authorList>
            <person name="Spang A."/>
            <person name="Saw J.H."/>
            <person name="Jorgensen S.L."/>
            <person name="Zaremba-Niedzwiedzka K."/>
            <person name="Martijn J."/>
            <person name="Lind A.E."/>
            <person name="van Eijk R."/>
            <person name="Schleper C."/>
            <person name="Guy L."/>
            <person name="Ettema T.J."/>
        </authorList>
    </citation>
    <scope>NUCLEOTIDE SEQUENCE</scope>
</reference>
<evidence type="ECO:0000313" key="1">
    <source>
        <dbReference type="EMBL" id="KKN52235.1"/>
    </source>
</evidence>
<comment type="caution">
    <text evidence="1">The sequence shown here is derived from an EMBL/GenBank/DDBJ whole genome shotgun (WGS) entry which is preliminary data.</text>
</comment>
<organism evidence="1">
    <name type="scientific">marine sediment metagenome</name>
    <dbReference type="NCBI Taxonomy" id="412755"/>
    <lineage>
        <taxon>unclassified sequences</taxon>
        <taxon>metagenomes</taxon>
        <taxon>ecological metagenomes</taxon>
    </lineage>
</organism>
<dbReference type="EMBL" id="LAZR01001027">
    <property type="protein sequence ID" value="KKN52235.1"/>
    <property type="molecule type" value="Genomic_DNA"/>
</dbReference>
<name>A0A0F9R6Q1_9ZZZZ</name>
<sequence>MNYLVKAVWKKGDGHAWVVEDLKSTPDAEGIMHEDSVLYTIGMYNVCDTVRGVKDAIHAALYDERQGNGNLKEGDEFHVRAATVNKYLGCDSWKGRLRIPAMKFKCVGVHVTKV</sequence>
<protein>
    <submittedName>
        <fullName evidence="1">Uncharacterized protein</fullName>
    </submittedName>
</protein>
<dbReference type="AlphaFoldDB" id="A0A0F9R6Q1"/>
<proteinExistence type="predicted"/>